<dbReference type="EMBL" id="RQFA01000041">
    <property type="protein sequence ID" value="TGK33778.1"/>
    <property type="molecule type" value="Genomic_DNA"/>
</dbReference>
<protein>
    <submittedName>
        <fullName evidence="1">Uncharacterized protein</fullName>
    </submittedName>
</protein>
<accession>A0A5F1Z1X4</accession>
<organism evidence="1 2">
    <name type="scientific">Leptospira gomenensis</name>
    <dbReference type="NCBI Taxonomy" id="2484974"/>
    <lineage>
        <taxon>Bacteria</taxon>
        <taxon>Pseudomonadati</taxon>
        <taxon>Spirochaetota</taxon>
        <taxon>Spirochaetia</taxon>
        <taxon>Leptospirales</taxon>
        <taxon>Leptospiraceae</taxon>
        <taxon>Leptospira</taxon>
    </lineage>
</organism>
<gene>
    <name evidence="1" type="ORF">EHQ17_10435</name>
</gene>
<dbReference type="Proteomes" id="UP000298277">
    <property type="component" value="Unassembled WGS sequence"/>
</dbReference>
<proteinExistence type="predicted"/>
<name>A0A5F1Z1X4_9LEPT</name>
<evidence type="ECO:0000313" key="1">
    <source>
        <dbReference type="EMBL" id="TGK33778.1"/>
    </source>
</evidence>
<dbReference type="RefSeq" id="WP_135590842.1">
    <property type="nucleotide sequence ID" value="NZ_RQEZ01000109.1"/>
</dbReference>
<sequence length="259" mass="29490">MNQLVALMISGIFFISCTQKKYILRETYEKEPQKIVAFGLVIVEDQKVLGFSRTQISPADPFRTTLCDLNQKDETGNCKKIPFRPYSGIIIHQKNKTEYAYSPRITISNQDQPNIPVYFLIGDLKENDHFQLFETGYEKTNTMVNPGGHSAAFHLVSKLPIKNPEILSFKKPLQKIEFLGIYAAFVSRDSDKEFPATLVDAIPILAKESRSIQKLFFGDNPITQEGAKIHFARTFAKYEEEVASVYQELKNQRGANQDP</sequence>
<evidence type="ECO:0000313" key="2">
    <source>
        <dbReference type="Proteomes" id="UP000298277"/>
    </source>
</evidence>
<comment type="caution">
    <text evidence="1">The sequence shown here is derived from an EMBL/GenBank/DDBJ whole genome shotgun (WGS) entry which is preliminary data.</text>
</comment>
<keyword evidence="2" id="KW-1185">Reference proteome</keyword>
<reference evidence="1" key="1">
    <citation type="journal article" date="2019" name="PLoS Negl. Trop. Dis.">
        <title>Revisiting the worldwide diversity of Leptospira species in the environment.</title>
        <authorList>
            <person name="Vincent A.T."/>
            <person name="Schiettekatte O."/>
            <person name="Bourhy P."/>
            <person name="Veyrier F.J."/>
            <person name="Picardeau M."/>
        </authorList>
    </citation>
    <scope>NUCLEOTIDE SEQUENCE [LARGE SCALE GENOMIC DNA]</scope>
    <source>
        <strain evidence="1">201800299</strain>
    </source>
</reference>
<dbReference type="AlphaFoldDB" id="A0A5F1Z1X4"/>